<evidence type="ECO:0000313" key="2">
    <source>
        <dbReference type="Proteomes" id="UP000178606"/>
    </source>
</evidence>
<proteinExistence type="predicted"/>
<comment type="caution">
    <text evidence="1">The sequence shown here is derived from an EMBL/GenBank/DDBJ whole genome shotgun (WGS) entry which is preliminary data.</text>
</comment>
<name>A0A1F6CA05_HANXR</name>
<dbReference type="AlphaFoldDB" id="A0A1F6CA05"/>
<dbReference type="EMBL" id="MFKF01000348">
    <property type="protein sequence ID" value="OGG46013.1"/>
    <property type="molecule type" value="Genomic_DNA"/>
</dbReference>
<dbReference type="Proteomes" id="UP000178606">
    <property type="component" value="Unassembled WGS sequence"/>
</dbReference>
<organism evidence="1 2">
    <name type="scientific">Handelsmanbacteria sp. (strain RIFCSPLOWO2_12_FULL_64_10)</name>
    <dbReference type="NCBI Taxonomy" id="1817868"/>
    <lineage>
        <taxon>Bacteria</taxon>
        <taxon>Candidatus Handelsmaniibacteriota</taxon>
    </lineage>
</organism>
<reference evidence="1 2" key="1">
    <citation type="journal article" date="2016" name="Nat. Commun.">
        <title>Thousands of microbial genomes shed light on interconnected biogeochemical processes in an aquifer system.</title>
        <authorList>
            <person name="Anantharaman K."/>
            <person name="Brown C.T."/>
            <person name="Hug L.A."/>
            <person name="Sharon I."/>
            <person name="Castelle C.J."/>
            <person name="Probst A.J."/>
            <person name="Thomas B.C."/>
            <person name="Singh A."/>
            <person name="Wilkins M.J."/>
            <person name="Karaoz U."/>
            <person name="Brodie E.L."/>
            <person name="Williams K.H."/>
            <person name="Hubbard S.S."/>
            <person name="Banfield J.F."/>
        </authorList>
    </citation>
    <scope>NUCLEOTIDE SEQUENCE [LARGE SCALE GENOMIC DNA]</scope>
    <source>
        <strain evidence="2">RIFCSPLOWO2_12_FULL_64_10</strain>
    </source>
</reference>
<accession>A0A1F6CA05</accession>
<evidence type="ECO:0000313" key="1">
    <source>
        <dbReference type="EMBL" id="OGG46013.1"/>
    </source>
</evidence>
<sequence>MSMLLTVTPIGRAEAIHIIFRKSLDLLNLFFFKMALSLCQKSLSKHSTPWIIGHKSNDSIPFRLILIFLFFDGEVHKS</sequence>
<protein>
    <submittedName>
        <fullName evidence="1">Uncharacterized protein</fullName>
    </submittedName>
</protein>
<gene>
    <name evidence="1" type="ORF">A3F84_26340</name>
</gene>